<evidence type="ECO:0000313" key="3">
    <source>
        <dbReference type="Proteomes" id="UP000250222"/>
    </source>
</evidence>
<dbReference type="RefSeq" id="WP_110851698.1">
    <property type="nucleotide sequence ID" value="NZ_QKLZ01000003.1"/>
</dbReference>
<gene>
    <name evidence="2" type="ORF">SAMN05216184_10315</name>
</gene>
<evidence type="ECO:0000256" key="1">
    <source>
        <dbReference type="SAM" id="Phobius"/>
    </source>
</evidence>
<dbReference type="OrthoDB" id="9927576at2"/>
<protein>
    <submittedName>
        <fullName evidence="2">Uncharacterized protein</fullName>
    </submittedName>
</protein>
<keyword evidence="1" id="KW-1133">Transmembrane helix</keyword>
<reference evidence="2 3" key="1">
    <citation type="submission" date="2016-10" db="EMBL/GenBank/DDBJ databases">
        <authorList>
            <person name="Cai Z."/>
        </authorList>
    </citation>
    <scope>NUCLEOTIDE SEQUENCE [LARGE SCALE GENOMIC DNA]</scope>
    <source>
        <strain evidence="2 3">CGMCC 1.10826</strain>
    </source>
</reference>
<keyword evidence="1" id="KW-0472">Membrane</keyword>
<dbReference type="EMBL" id="UETB01000003">
    <property type="protein sequence ID" value="SSA39826.1"/>
    <property type="molecule type" value="Genomic_DNA"/>
</dbReference>
<evidence type="ECO:0000313" key="2">
    <source>
        <dbReference type="EMBL" id="SSA39826.1"/>
    </source>
</evidence>
<name>A0A2Y9A7A2_9MICO</name>
<proteinExistence type="predicted"/>
<keyword evidence="3" id="KW-1185">Reference proteome</keyword>
<dbReference type="AlphaFoldDB" id="A0A2Y9A7A2"/>
<feature type="transmembrane region" description="Helical" evidence="1">
    <location>
        <begin position="93"/>
        <end position="110"/>
    </location>
</feature>
<organism evidence="2 3">
    <name type="scientific">Georgenia satyanarayanai</name>
    <dbReference type="NCBI Taxonomy" id="860221"/>
    <lineage>
        <taxon>Bacteria</taxon>
        <taxon>Bacillati</taxon>
        <taxon>Actinomycetota</taxon>
        <taxon>Actinomycetes</taxon>
        <taxon>Micrococcales</taxon>
        <taxon>Bogoriellaceae</taxon>
        <taxon>Georgenia</taxon>
    </lineage>
</organism>
<accession>A0A2Y9A7A2</accession>
<feature type="transmembrane region" description="Helical" evidence="1">
    <location>
        <begin position="30"/>
        <end position="51"/>
    </location>
</feature>
<feature type="transmembrane region" description="Helical" evidence="1">
    <location>
        <begin position="63"/>
        <end position="87"/>
    </location>
</feature>
<dbReference type="Proteomes" id="UP000250222">
    <property type="component" value="Unassembled WGS sequence"/>
</dbReference>
<sequence>MTRIALGASAVLATLMGVVGAVTSFEEGAFTVGTVLIVLALGSVAIHAVLSPQSYRHPRFTGTFYRVWGIGVPLLAVAALVTSAFAPETAQQVAYWSGFASVALLAGAVVDHRTARTTVSSR</sequence>
<keyword evidence="1" id="KW-0812">Transmembrane</keyword>